<evidence type="ECO:0000256" key="7">
    <source>
        <dbReference type="SAM" id="MobiDB-lite"/>
    </source>
</evidence>
<protein>
    <submittedName>
        <fullName evidence="9">(2Fe-2S)-binding protein</fullName>
    </submittedName>
</protein>
<reference evidence="10" key="1">
    <citation type="submission" date="2020-07" db="EMBL/GenBank/DDBJ databases">
        <title>Description of Mycobacterium gordonae subsp. intergordonae subsp.nov. and Mycobacterium gordonae subsp. gordonae subsp. nov.</title>
        <authorList>
            <person name="Yu X."/>
        </authorList>
    </citation>
    <scope>NUCLEOTIDE SEQUENCE [LARGE SCALE GENOMIC DNA]</scope>
    <source>
        <strain evidence="10">24</strain>
    </source>
</reference>
<keyword evidence="4" id="KW-0408">Iron</keyword>
<evidence type="ECO:0000256" key="4">
    <source>
        <dbReference type="ARBA" id="ARBA00023004"/>
    </source>
</evidence>
<dbReference type="Pfam" id="PF00111">
    <property type="entry name" value="Fer2"/>
    <property type="match status" value="1"/>
</dbReference>
<dbReference type="Pfam" id="PF01799">
    <property type="entry name" value="Fer2_2"/>
    <property type="match status" value="1"/>
</dbReference>
<gene>
    <name evidence="9" type="ORF">H0P51_10245</name>
</gene>
<dbReference type="Gene3D" id="1.10.150.120">
    <property type="entry name" value="[2Fe-2S]-binding domain"/>
    <property type="match status" value="1"/>
</dbReference>
<dbReference type="Gene3D" id="3.10.20.30">
    <property type="match status" value="1"/>
</dbReference>
<dbReference type="EMBL" id="CP059165">
    <property type="protein sequence ID" value="QLL09223.1"/>
    <property type="molecule type" value="Genomic_DNA"/>
</dbReference>
<keyword evidence="3" id="KW-0560">Oxidoreductase</keyword>
<dbReference type="InterPro" id="IPR012675">
    <property type="entry name" value="Beta-grasp_dom_sf"/>
</dbReference>
<dbReference type="KEGG" id="mgor:H0P51_10245"/>
<reference evidence="10" key="3">
    <citation type="submission" date="2023-07" db="EMBL/GenBank/DDBJ databases">
        <title>Description of Mycobacterium gordonae subsp. intergordonae subsp.nov. and Mycobacterium gordonae subsp. gordonae subsp. nov.</title>
        <authorList>
            <person name="Huang H."/>
        </authorList>
    </citation>
    <scope>NUCLEOTIDE SEQUENCE [LARGE SCALE GENOMIC DNA]</scope>
    <source>
        <strain evidence="10">24</strain>
    </source>
</reference>
<dbReference type="SUPFAM" id="SSF47741">
    <property type="entry name" value="CO dehydrogenase ISP C-domain like"/>
    <property type="match status" value="1"/>
</dbReference>
<dbReference type="InterPro" id="IPR002888">
    <property type="entry name" value="2Fe-2S-bd"/>
</dbReference>
<name>A0A7D6E8U7_9MYCO</name>
<dbReference type="GO" id="GO:0051537">
    <property type="term" value="F:2 iron, 2 sulfur cluster binding"/>
    <property type="evidence" value="ECO:0007669"/>
    <property type="project" value="UniProtKB-KW"/>
</dbReference>
<evidence type="ECO:0000256" key="6">
    <source>
        <dbReference type="ARBA" id="ARBA00060707"/>
    </source>
</evidence>
<dbReference type="RefSeq" id="WP_180917805.1">
    <property type="nucleotide sequence ID" value="NZ_CP059165.1"/>
</dbReference>
<organism evidence="9 10">
    <name type="scientific">Mycobacterium vicinigordonae</name>
    <dbReference type="NCBI Taxonomy" id="1719132"/>
    <lineage>
        <taxon>Bacteria</taxon>
        <taxon>Bacillati</taxon>
        <taxon>Actinomycetota</taxon>
        <taxon>Actinomycetes</taxon>
        <taxon>Mycobacteriales</taxon>
        <taxon>Mycobacteriaceae</taxon>
        <taxon>Mycobacterium</taxon>
    </lineage>
</organism>
<feature type="domain" description="2Fe-2S ferredoxin-type" evidence="8">
    <location>
        <begin position="5"/>
        <end position="81"/>
    </location>
</feature>
<evidence type="ECO:0000313" key="10">
    <source>
        <dbReference type="Proteomes" id="UP000510682"/>
    </source>
</evidence>
<dbReference type="InterPro" id="IPR036010">
    <property type="entry name" value="2Fe-2S_ferredoxin-like_sf"/>
</dbReference>
<dbReference type="GO" id="GO:0016491">
    <property type="term" value="F:oxidoreductase activity"/>
    <property type="evidence" value="ECO:0007669"/>
    <property type="project" value="UniProtKB-KW"/>
</dbReference>
<dbReference type="FunFam" id="3.10.20.30:FF:000020">
    <property type="entry name" value="Xanthine dehydrogenase iron-sulfur subunit"/>
    <property type="match status" value="1"/>
</dbReference>
<dbReference type="PANTHER" id="PTHR44379:SF5">
    <property type="entry name" value="OXIDOREDUCTASE WITH IRON-SULFUR SUBUNIT"/>
    <property type="match status" value="1"/>
</dbReference>
<accession>A0A7D6E8U7</accession>
<feature type="region of interest" description="Disordered" evidence="7">
    <location>
        <begin position="167"/>
        <end position="193"/>
    </location>
</feature>
<evidence type="ECO:0000256" key="3">
    <source>
        <dbReference type="ARBA" id="ARBA00023002"/>
    </source>
</evidence>
<evidence type="ECO:0000313" key="9">
    <source>
        <dbReference type="EMBL" id="QLL09223.1"/>
    </source>
</evidence>
<dbReference type="InterPro" id="IPR036884">
    <property type="entry name" value="2Fe-2S-bd_dom_sf"/>
</dbReference>
<dbReference type="PROSITE" id="PS00197">
    <property type="entry name" value="2FE2S_FER_1"/>
    <property type="match status" value="1"/>
</dbReference>
<reference evidence="9 10" key="2">
    <citation type="submission" date="2020-07" db="EMBL/GenBank/DDBJ databases">
        <authorList>
            <person name="Yu X."/>
        </authorList>
    </citation>
    <scope>NUCLEOTIDE SEQUENCE [LARGE SCALE GENOMIC DNA]</scope>
    <source>
        <strain evidence="10">24</strain>
    </source>
</reference>
<keyword evidence="5" id="KW-0411">Iron-sulfur</keyword>
<dbReference type="AlphaFoldDB" id="A0A7D6E8U7"/>
<dbReference type="PROSITE" id="PS51085">
    <property type="entry name" value="2FE2S_FER_2"/>
    <property type="match status" value="1"/>
</dbReference>
<dbReference type="SUPFAM" id="SSF54292">
    <property type="entry name" value="2Fe-2S ferredoxin-like"/>
    <property type="match status" value="1"/>
</dbReference>
<comment type="pathway">
    <text evidence="6">Alkaloid degradation; nicotine degradation.</text>
</comment>
<evidence type="ECO:0000256" key="1">
    <source>
        <dbReference type="ARBA" id="ARBA00022714"/>
    </source>
</evidence>
<evidence type="ECO:0000259" key="8">
    <source>
        <dbReference type="PROSITE" id="PS51085"/>
    </source>
</evidence>
<dbReference type="InterPro" id="IPR051452">
    <property type="entry name" value="Diverse_Oxidoreductases"/>
</dbReference>
<dbReference type="Proteomes" id="UP000510682">
    <property type="component" value="Chromosome"/>
</dbReference>
<keyword evidence="2" id="KW-0479">Metal-binding</keyword>
<dbReference type="GO" id="GO:0046872">
    <property type="term" value="F:metal ion binding"/>
    <property type="evidence" value="ECO:0007669"/>
    <property type="project" value="UniProtKB-KW"/>
</dbReference>
<evidence type="ECO:0000256" key="5">
    <source>
        <dbReference type="ARBA" id="ARBA00023014"/>
    </source>
</evidence>
<proteinExistence type="predicted"/>
<keyword evidence="1" id="KW-0001">2Fe-2S</keyword>
<sequence>MSNSVAIELRVNGTQIRDTVPARMSLVDFLRDRLRLTGTHIGCHEGMCGTCNVLCGSHSIRACLMLAAQADGADIVTIEGLSTPGQPSRVQESLVRHRALQCGFCTPGFVVLIEELLADVERGARPDSTQIREHLNSSLCRCTGYTPIVAAAEELVANLIAEHPATGEHTSQARPSNPVAAIDSSYLSPGGKR</sequence>
<dbReference type="InterPro" id="IPR006058">
    <property type="entry name" value="2Fe2S_fd_BS"/>
</dbReference>
<evidence type="ECO:0000256" key="2">
    <source>
        <dbReference type="ARBA" id="ARBA00022723"/>
    </source>
</evidence>
<keyword evidence="10" id="KW-1185">Reference proteome</keyword>
<dbReference type="InterPro" id="IPR001041">
    <property type="entry name" value="2Fe-2S_ferredoxin-type"/>
</dbReference>
<dbReference type="PANTHER" id="PTHR44379">
    <property type="entry name" value="OXIDOREDUCTASE WITH IRON-SULFUR SUBUNIT"/>
    <property type="match status" value="1"/>
</dbReference>